<dbReference type="EC" id="2.7.11.1" evidence="1"/>
<reference evidence="10 11" key="1">
    <citation type="submission" date="2020-08" db="EMBL/GenBank/DDBJ databases">
        <title>Genomic Encyclopedia of Type Strains, Phase IV (KMG-IV): sequencing the most valuable type-strain genomes for metagenomic binning, comparative biology and taxonomic classification.</title>
        <authorList>
            <person name="Goeker M."/>
        </authorList>
    </citation>
    <scope>NUCLEOTIDE SEQUENCE [LARGE SCALE GENOMIC DNA]</scope>
    <source>
        <strain evidence="10 11">DSM 25966</strain>
    </source>
</reference>
<dbReference type="InterPro" id="IPR003593">
    <property type="entry name" value="AAA+_ATPase"/>
</dbReference>
<evidence type="ECO:0000313" key="10">
    <source>
        <dbReference type="EMBL" id="MBB3930926.1"/>
    </source>
</evidence>
<dbReference type="Proteomes" id="UP000553963">
    <property type="component" value="Unassembled WGS sequence"/>
</dbReference>
<feature type="coiled-coil region" evidence="7">
    <location>
        <begin position="504"/>
        <end position="531"/>
    </location>
</feature>
<keyword evidence="11" id="KW-1185">Reference proteome</keyword>
<keyword evidence="6" id="KW-0378">Hydrolase</keyword>
<dbReference type="NCBIfam" id="NF006799">
    <property type="entry name" value="PRK09302.1"/>
    <property type="match status" value="1"/>
</dbReference>
<comment type="caution">
    <text evidence="10">The sequence shown here is derived from an EMBL/GenBank/DDBJ whole genome shotgun (WGS) entry which is preliminary data.</text>
</comment>
<keyword evidence="3" id="KW-0808">Transferase</keyword>
<protein>
    <recommendedName>
        <fullName evidence="1">non-specific serine/threonine protein kinase</fullName>
        <ecNumber evidence="1">2.7.11.1</ecNumber>
    </recommendedName>
</protein>
<evidence type="ECO:0000256" key="7">
    <source>
        <dbReference type="SAM" id="Coils"/>
    </source>
</evidence>
<dbReference type="InterPro" id="IPR010624">
    <property type="entry name" value="KaiC_dom"/>
</dbReference>
<keyword evidence="5" id="KW-0418">Kinase</keyword>
<evidence type="ECO:0000313" key="11">
    <source>
        <dbReference type="Proteomes" id="UP000553963"/>
    </source>
</evidence>
<keyword evidence="2" id="KW-0597">Phosphoprotein</keyword>
<organism evidence="10 11">
    <name type="scientific">Kaistia hirudinis</name>
    <dbReference type="NCBI Taxonomy" id="1293440"/>
    <lineage>
        <taxon>Bacteria</taxon>
        <taxon>Pseudomonadati</taxon>
        <taxon>Pseudomonadota</taxon>
        <taxon>Alphaproteobacteria</taxon>
        <taxon>Hyphomicrobiales</taxon>
        <taxon>Kaistiaceae</taxon>
        <taxon>Kaistia</taxon>
    </lineage>
</organism>
<dbReference type="PIRSF" id="PIRSF039117">
    <property type="entry name" value="KaiC"/>
    <property type="match status" value="1"/>
</dbReference>
<evidence type="ECO:0000259" key="9">
    <source>
        <dbReference type="PROSITE" id="PS51146"/>
    </source>
</evidence>
<dbReference type="Pfam" id="PF06745">
    <property type="entry name" value="ATPase"/>
    <property type="match status" value="2"/>
</dbReference>
<evidence type="ECO:0000256" key="3">
    <source>
        <dbReference type="ARBA" id="ARBA00022679"/>
    </source>
</evidence>
<dbReference type="GO" id="GO:0016787">
    <property type="term" value="F:hydrolase activity"/>
    <property type="evidence" value="ECO:0007669"/>
    <property type="project" value="UniProtKB-KW"/>
</dbReference>
<dbReference type="SUPFAM" id="SSF52540">
    <property type="entry name" value="P-loop containing nucleoside triphosphate hydrolases"/>
    <property type="match status" value="2"/>
</dbReference>
<feature type="region of interest" description="Disordered" evidence="8">
    <location>
        <begin position="543"/>
        <end position="572"/>
    </location>
</feature>
<feature type="domain" description="KaiC" evidence="9">
    <location>
        <begin position="251"/>
        <end position="480"/>
    </location>
</feature>
<dbReference type="PANTHER" id="PTHR42926">
    <property type="match status" value="1"/>
</dbReference>
<dbReference type="GO" id="GO:0004674">
    <property type="term" value="F:protein serine/threonine kinase activity"/>
    <property type="evidence" value="ECO:0007669"/>
    <property type="project" value="UniProtKB-EC"/>
</dbReference>
<evidence type="ECO:0000256" key="8">
    <source>
        <dbReference type="SAM" id="MobiDB-lite"/>
    </source>
</evidence>
<dbReference type="PROSITE" id="PS51146">
    <property type="entry name" value="KAIC"/>
    <property type="match status" value="2"/>
</dbReference>
<dbReference type="PANTHER" id="PTHR42926:SF1">
    <property type="entry name" value="CIRCADIAN CLOCK OSCILLATOR PROTEIN KAIC 1"/>
    <property type="match status" value="1"/>
</dbReference>
<dbReference type="EMBL" id="JACIDS010000002">
    <property type="protein sequence ID" value="MBB3930926.1"/>
    <property type="molecule type" value="Genomic_DNA"/>
</dbReference>
<dbReference type="InterPro" id="IPR030665">
    <property type="entry name" value="KaiC"/>
</dbReference>
<dbReference type="Gene3D" id="3.40.50.300">
    <property type="entry name" value="P-loop containing nucleotide triphosphate hydrolases"/>
    <property type="match status" value="2"/>
</dbReference>
<dbReference type="AlphaFoldDB" id="A0A840ARC4"/>
<feature type="compositionally biased region" description="Basic and acidic residues" evidence="8">
    <location>
        <begin position="543"/>
        <end position="554"/>
    </location>
</feature>
<dbReference type="InterPro" id="IPR014774">
    <property type="entry name" value="KaiC-like_dom"/>
</dbReference>
<keyword evidence="4" id="KW-0677">Repeat</keyword>
<sequence>MAETIGSIRPDKIPTGIAGFDVMSAGGLPLGRVTAVIGAAGTGKTVFAMQAMLNMIRQTGRTGLFISFEQSPRSALSDMNSFDWDVQRLVDAGQLLFVDGRPDPDMMISGGFDIGGLLSAIEGAGDSGAPPFVVLDGIDALLTILDSHSAQRGELVRLQSYVESHPGTVIVTVKASPLRGAGFEEMALYMADCVVELSRDAEDGFSTRGVAIQKYRSSAHAQGRVAFVMTASGIVVDATNPEPPAIPVSTERLPTGIARLDTMLGGGLFRGSSTLLSGAPGTAKTTLGTRFLAAVCERGERALGISFDEAPKEIVRNVASVCTDLSAHLASGLLRIHGMADRSAGPDEFVHEILDQIRRHAPRHVMIDPISIFTASPSSQSAVRRLTQFCKREGITVVLTSLLERNATEAESSRSYVSTLCDNWIHLSYVVNNGERNRALTIVKSRGTAHSNQVGELLLDSRGITIADAYVEDGAVLMGSLRWQKERANHLAAEAAEFAAAERARLLRRSIEETERRIADLSHELAEKQSEFAVFVGRSKEIGRQEEERREELSQLRSNARASHTAGSEEAP</sequence>
<name>A0A840ARC4_9HYPH</name>
<proteinExistence type="predicted"/>
<feature type="domain" description="KaiC" evidence="9">
    <location>
        <begin position="11"/>
        <end position="250"/>
    </location>
</feature>
<gene>
    <name evidence="10" type="ORF">GGR25_001965</name>
</gene>
<dbReference type="RefSeq" id="WP_183398533.1">
    <property type="nucleotide sequence ID" value="NZ_JACIDS010000002.1"/>
</dbReference>
<evidence type="ECO:0000256" key="4">
    <source>
        <dbReference type="ARBA" id="ARBA00022737"/>
    </source>
</evidence>
<keyword evidence="7" id="KW-0175">Coiled coil</keyword>
<dbReference type="InterPro" id="IPR051347">
    <property type="entry name" value="Circadian_clock_KaiC-rel"/>
</dbReference>
<dbReference type="InterPro" id="IPR027417">
    <property type="entry name" value="P-loop_NTPase"/>
</dbReference>
<evidence type="ECO:0000256" key="5">
    <source>
        <dbReference type="ARBA" id="ARBA00022777"/>
    </source>
</evidence>
<evidence type="ECO:0000256" key="2">
    <source>
        <dbReference type="ARBA" id="ARBA00022553"/>
    </source>
</evidence>
<accession>A0A840ARC4</accession>
<dbReference type="SMART" id="SM00382">
    <property type="entry name" value="AAA"/>
    <property type="match status" value="2"/>
</dbReference>
<evidence type="ECO:0000256" key="1">
    <source>
        <dbReference type="ARBA" id="ARBA00012513"/>
    </source>
</evidence>
<dbReference type="GO" id="GO:0005524">
    <property type="term" value="F:ATP binding"/>
    <property type="evidence" value="ECO:0007669"/>
    <property type="project" value="InterPro"/>
</dbReference>
<evidence type="ECO:0000256" key="6">
    <source>
        <dbReference type="ARBA" id="ARBA00022801"/>
    </source>
</evidence>